<feature type="compositionally biased region" description="Basic and acidic residues" evidence="1">
    <location>
        <begin position="96"/>
        <end position="105"/>
    </location>
</feature>
<dbReference type="Proteomes" id="UP001172155">
    <property type="component" value="Unassembled WGS sequence"/>
</dbReference>
<dbReference type="EMBL" id="JAUKUD010000001">
    <property type="protein sequence ID" value="KAK0754612.1"/>
    <property type="molecule type" value="Genomic_DNA"/>
</dbReference>
<keyword evidence="3" id="KW-1185">Reference proteome</keyword>
<evidence type="ECO:0000256" key="1">
    <source>
        <dbReference type="SAM" id="MobiDB-lite"/>
    </source>
</evidence>
<dbReference type="AlphaFoldDB" id="A0AA40FBL0"/>
<sequence>MDLALKSFLPLAMLPWGGRRKASFSCCCAGGSGLGRPVNDSTSRRTCSSSSRVTSSHHYLQSNIFKRGGEDMFGRQGRPASIWIQTQQLELTCAHHGNDASRKGSEQLGITPSDELP</sequence>
<evidence type="ECO:0000313" key="3">
    <source>
        <dbReference type="Proteomes" id="UP001172155"/>
    </source>
</evidence>
<feature type="region of interest" description="Disordered" evidence="1">
    <location>
        <begin position="95"/>
        <end position="117"/>
    </location>
</feature>
<reference evidence="2" key="1">
    <citation type="submission" date="2023-06" db="EMBL/GenBank/DDBJ databases">
        <title>Genome-scale phylogeny and comparative genomics of the fungal order Sordariales.</title>
        <authorList>
            <consortium name="Lawrence Berkeley National Laboratory"/>
            <person name="Hensen N."/>
            <person name="Bonometti L."/>
            <person name="Westerberg I."/>
            <person name="Brannstrom I.O."/>
            <person name="Guillou S."/>
            <person name="Cros-Aarteil S."/>
            <person name="Calhoun S."/>
            <person name="Haridas S."/>
            <person name="Kuo A."/>
            <person name="Mondo S."/>
            <person name="Pangilinan J."/>
            <person name="Riley R."/>
            <person name="LaButti K."/>
            <person name="Andreopoulos B."/>
            <person name="Lipzen A."/>
            <person name="Chen C."/>
            <person name="Yanf M."/>
            <person name="Daum C."/>
            <person name="Ng V."/>
            <person name="Clum A."/>
            <person name="Steindorff A."/>
            <person name="Ohm R."/>
            <person name="Martin F."/>
            <person name="Silar P."/>
            <person name="Natvig D."/>
            <person name="Lalanne C."/>
            <person name="Gautier V."/>
            <person name="Ament-velasquez S.L."/>
            <person name="Kruys A."/>
            <person name="Hutchinson M.I."/>
            <person name="Powell A.J."/>
            <person name="Barry K."/>
            <person name="Miller A.N."/>
            <person name="Grigoriev I.V."/>
            <person name="Debuchy R."/>
            <person name="Gladieux P."/>
            <person name="Thoren M.H."/>
            <person name="Johannesson H."/>
        </authorList>
    </citation>
    <scope>NUCLEOTIDE SEQUENCE</scope>
    <source>
        <strain evidence="2">SMH3187-1</strain>
    </source>
</reference>
<name>A0AA40FBL0_9PEZI</name>
<gene>
    <name evidence="2" type="ORF">B0T18DRAFT_485039</name>
</gene>
<evidence type="ECO:0000313" key="2">
    <source>
        <dbReference type="EMBL" id="KAK0754612.1"/>
    </source>
</evidence>
<organism evidence="2 3">
    <name type="scientific">Schizothecium vesticola</name>
    <dbReference type="NCBI Taxonomy" id="314040"/>
    <lineage>
        <taxon>Eukaryota</taxon>
        <taxon>Fungi</taxon>
        <taxon>Dikarya</taxon>
        <taxon>Ascomycota</taxon>
        <taxon>Pezizomycotina</taxon>
        <taxon>Sordariomycetes</taxon>
        <taxon>Sordariomycetidae</taxon>
        <taxon>Sordariales</taxon>
        <taxon>Schizotheciaceae</taxon>
        <taxon>Schizothecium</taxon>
    </lineage>
</organism>
<protein>
    <submittedName>
        <fullName evidence="2">Uncharacterized protein</fullName>
    </submittedName>
</protein>
<accession>A0AA40FBL0</accession>
<proteinExistence type="predicted"/>
<comment type="caution">
    <text evidence="2">The sequence shown here is derived from an EMBL/GenBank/DDBJ whole genome shotgun (WGS) entry which is preliminary data.</text>
</comment>